<gene>
    <name evidence="2" type="ORF">H8S22_13875</name>
</gene>
<organism evidence="2 3">
    <name type="scientific">Anaerostipes hominis</name>
    <name type="common">ex Liu et al. 2021</name>
    <dbReference type="NCBI Taxonomy" id="2763018"/>
    <lineage>
        <taxon>Bacteria</taxon>
        <taxon>Bacillati</taxon>
        <taxon>Bacillota</taxon>
        <taxon>Clostridia</taxon>
        <taxon>Lachnospirales</taxon>
        <taxon>Lachnospiraceae</taxon>
        <taxon>Anaerostipes</taxon>
    </lineage>
</organism>
<accession>A0ABR7FW11</accession>
<comment type="caution">
    <text evidence="2">The sequence shown here is derived from an EMBL/GenBank/DDBJ whole genome shotgun (WGS) entry which is preliminary data.</text>
</comment>
<dbReference type="InterPro" id="IPR051541">
    <property type="entry name" value="PTS_SugarTrans_NitroReg"/>
</dbReference>
<evidence type="ECO:0000259" key="1">
    <source>
        <dbReference type="PROSITE" id="PS51094"/>
    </source>
</evidence>
<name>A0ABR7FW11_9FIRM</name>
<feature type="domain" description="PTS EIIA type-2" evidence="1">
    <location>
        <begin position="4"/>
        <end position="153"/>
    </location>
</feature>
<dbReference type="Gene3D" id="3.40.930.10">
    <property type="entry name" value="Mannitol-specific EII, Chain A"/>
    <property type="match status" value="1"/>
</dbReference>
<protein>
    <submittedName>
        <fullName evidence="2">PTS sugar transporter subunit IIA</fullName>
    </submittedName>
</protein>
<dbReference type="CDD" id="cd00211">
    <property type="entry name" value="PTS_IIA_fru"/>
    <property type="match status" value="1"/>
</dbReference>
<evidence type="ECO:0000313" key="2">
    <source>
        <dbReference type="EMBL" id="MBC5678631.1"/>
    </source>
</evidence>
<dbReference type="SUPFAM" id="SSF55804">
    <property type="entry name" value="Phoshotransferase/anion transport protein"/>
    <property type="match status" value="1"/>
</dbReference>
<keyword evidence="2" id="KW-0762">Sugar transport</keyword>
<keyword evidence="3" id="KW-1185">Reference proteome</keyword>
<sequence length="157" mass="17446">MIWENLKDTLVQTDLRAENEQEIFEQLGGVLVSEGYCKESYVKALSEREKVYPTGVLAGNIGVAIPHTDPCYVETTGIAIGVLKEPVSFFHMGTNPKENVKVPVKFVMMLAIAGKQHLEVLQRAILLIQDAEILRTLVNAGNPEEIIQIIKNKEDSL</sequence>
<dbReference type="PANTHER" id="PTHR47738:SF3">
    <property type="entry name" value="PHOSPHOTRANSFERASE SYSTEM MANNITOL_FRUCTOSE-SPECIFIC IIA DOMAIN CONTAINING PROTEIN"/>
    <property type="match status" value="1"/>
</dbReference>
<keyword evidence="2" id="KW-0813">Transport</keyword>
<dbReference type="RefSeq" id="WP_024728995.1">
    <property type="nucleotide sequence ID" value="NZ_JACOOS010000019.1"/>
</dbReference>
<dbReference type="Pfam" id="PF00359">
    <property type="entry name" value="PTS_EIIA_2"/>
    <property type="match status" value="1"/>
</dbReference>
<proteinExistence type="predicted"/>
<dbReference type="PANTHER" id="PTHR47738">
    <property type="entry name" value="PTS SYSTEM FRUCTOSE-LIKE EIIA COMPONENT-RELATED"/>
    <property type="match status" value="1"/>
</dbReference>
<dbReference type="Proteomes" id="UP000635828">
    <property type="component" value="Unassembled WGS sequence"/>
</dbReference>
<dbReference type="EMBL" id="JACOOS010000019">
    <property type="protein sequence ID" value="MBC5678631.1"/>
    <property type="molecule type" value="Genomic_DNA"/>
</dbReference>
<dbReference type="InterPro" id="IPR002178">
    <property type="entry name" value="PTS_EIIA_type-2_dom"/>
</dbReference>
<dbReference type="InterPro" id="IPR016152">
    <property type="entry name" value="PTrfase/Anion_transptr"/>
</dbReference>
<evidence type="ECO:0000313" key="3">
    <source>
        <dbReference type="Proteomes" id="UP000635828"/>
    </source>
</evidence>
<dbReference type="PROSITE" id="PS51094">
    <property type="entry name" value="PTS_EIIA_TYPE_2"/>
    <property type="match status" value="1"/>
</dbReference>
<reference evidence="2 3" key="1">
    <citation type="submission" date="2020-08" db="EMBL/GenBank/DDBJ databases">
        <title>Genome public.</title>
        <authorList>
            <person name="Liu C."/>
            <person name="Sun Q."/>
        </authorList>
    </citation>
    <scope>NUCLEOTIDE SEQUENCE [LARGE SCALE GENOMIC DNA]</scope>
    <source>
        <strain evidence="2 3">NSJ-7</strain>
    </source>
</reference>